<accession>A0A0R0D756</accession>
<evidence type="ECO:0000313" key="1">
    <source>
        <dbReference type="EMBL" id="KRG77446.1"/>
    </source>
</evidence>
<gene>
    <name evidence="1" type="ORF">ABB30_08015</name>
</gene>
<evidence type="ECO:0000313" key="2">
    <source>
        <dbReference type="Proteomes" id="UP000050956"/>
    </source>
</evidence>
<dbReference type="AlphaFoldDB" id="A0A0R0D756"/>
<protein>
    <submittedName>
        <fullName evidence="1">Uncharacterized protein</fullName>
    </submittedName>
</protein>
<dbReference type="InterPro" id="IPR012467">
    <property type="entry name" value="DUF1684"/>
</dbReference>
<sequence>MPAILAVALLGGCKGGHGPAGQVDAAYLQELEQWRAGRVTEMKRSPGRLAYVASGRLLPGRYSLGGELAREADLRLPVAVAELGHLELDAEHARFVGIDADSPLPLQPSEFDVDPGTRLAVADGQFFVVRTGPLWGWRYTRAKAAQQHRFAGFQHYPVDARWRIKARWKAYPQPRPLVVLTTIGTPLEFSMPGEASFWVAGREHRLRAVMLPEGDAMMFMFSDRTCGRGSHNSGRNLVVDLPAAGQRWIELDFNRAENPACALTPHLVCPLAPPEARLELAVEAGEQAWREA</sequence>
<dbReference type="Pfam" id="PF07920">
    <property type="entry name" value="DUF1684"/>
    <property type="match status" value="1"/>
</dbReference>
<dbReference type="PANTHER" id="PTHR41913:SF1">
    <property type="entry name" value="DUF1684 DOMAIN-CONTAINING PROTEIN"/>
    <property type="match status" value="1"/>
</dbReference>
<dbReference type="PANTHER" id="PTHR41913">
    <property type="entry name" value="DUF1684 DOMAIN-CONTAINING PROTEIN"/>
    <property type="match status" value="1"/>
</dbReference>
<dbReference type="Proteomes" id="UP000050956">
    <property type="component" value="Unassembled WGS sequence"/>
</dbReference>
<keyword evidence="2" id="KW-1185">Reference proteome</keyword>
<organism evidence="1 2">
    <name type="scientific">Stenotrophomonas ginsengisoli</name>
    <dbReference type="NCBI Taxonomy" id="336566"/>
    <lineage>
        <taxon>Bacteria</taxon>
        <taxon>Pseudomonadati</taxon>
        <taxon>Pseudomonadota</taxon>
        <taxon>Gammaproteobacteria</taxon>
        <taxon>Lysobacterales</taxon>
        <taxon>Lysobacteraceae</taxon>
        <taxon>Stenotrophomonas</taxon>
    </lineage>
</organism>
<name>A0A0R0D756_9GAMM</name>
<dbReference type="STRING" id="336566.ABB30_08015"/>
<proteinExistence type="predicted"/>
<comment type="caution">
    <text evidence="1">The sequence shown here is derived from an EMBL/GenBank/DDBJ whole genome shotgun (WGS) entry which is preliminary data.</text>
</comment>
<dbReference type="PATRIC" id="fig|336566.3.peg.943"/>
<reference evidence="1 2" key="1">
    <citation type="submission" date="2015-05" db="EMBL/GenBank/DDBJ databases">
        <title>Genome sequencing and analysis of members of genus Stenotrophomonas.</title>
        <authorList>
            <person name="Patil P.P."/>
            <person name="Midha S."/>
            <person name="Patil P.B."/>
        </authorList>
    </citation>
    <scope>NUCLEOTIDE SEQUENCE [LARGE SCALE GENOMIC DNA]</scope>
    <source>
        <strain evidence="1 2">DSM 24757</strain>
    </source>
</reference>
<dbReference type="EMBL" id="LDJM01000018">
    <property type="protein sequence ID" value="KRG77446.1"/>
    <property type="molecule type" value="Genomic_DNA"/>
</dbReference>